<dbReference type="InterPro" id="IPR050204">
    <property type="entry name" value="AraC_XylS_family_regulators"/>
</dbReference>
<protein>
    <submittedName>
        <fullName evidence="5">DUF6597 domain-containing transcriptional factor</fullName>
    </submittedName>
</protein>
<evidence type="ECO:0000313" key="5">
    <source>
        <dbReference type="EMBL" id="MFD1236499.1"/>
    </source>
</evidence>
<dbReference type="PROSITE" id="PS01124">
    <property type="entry name" value="HTH_ARAC_FAMILY_2"/>
    <property type="match status" value="1"/>
</dbReference>
<name>A0ABW3VMR5_9PSEU</name>
<dbReference type="Proteomes" id="UP001597182">
    <property type="component" value="Unassembled WGS sequence"/>
</dbReference>
<dbReference type="EMBL" id="JBHTMB010000226">
    <property type="protein sequence ID" value="MFD1236499.1"/>
    <property type="molecule type" value="Genomic_DNA"/>
</dbReference>
<comment type="caution">
    <text evidence="5">The sequence shown here is derived from an EMBL/GenBank/DDBJ whole genome shotgun (WGS) entry which is preliminary data.</text>
</comment>
<dbReference type="PANTHER" id="PTHR46796">
    <property type="entry name" value="HTH-TYPE TRANSCRIPTIONAL ACTIVATOR RHAS-RELATED"/>
    <property type="match status" value="1"/>
</dbReference>
<gene>
    <name evidence="5" type="ORF">ACFQ34_24710</name>
</gene>
<evidence type="ECO:0000256" key="2">
    <source>
        <dbReference type="ARBA" id="ARBA00023125"/>
    </source>
</evidence>
<evidence type="ECO:0000256" key="1">
    <source>
        <dbReference type="ARBA" id="ARBA00023015"/>
    </source>
</evidence>
<keyword evidence="6" id="KW-1185">Reference proteome</keyword>
<dbReference type="Pfam" id="PF12833">
    <property type="entry name" value="HTH_18"/>
    <property type="match status" value="1"/>
</dbReference>
<dbReference type="SMART" id="SM00342">
    <property type="entry name" value="HTH_ARAC"/>
    <property type="match status" value="1"/>
</dbReference>
<keyword evidence="2" id="KW-0238">DNA-binding</keyword>
<dbReference type="Pfam" id="PF20240">
    <property type="entry name" value="DUF6597"/>
    <property type="match status" value="1"/>
</dbReference>
<dbReference type="RefSeq" id="WP_346093769.1">
    <property type="nucleotide sequence ID" value="NZ_BAABKS010000081.1"/>
</dbReference>
<evidence type="ECO:0000256" key="3">
    <source>
        <dbReference type="ARBA" id="ARBA00023163"/>
    </source>
</evidence>
<keyword evidence="3" id="KW-0804">Transcription</keyword>
<accession>A0ABW3VMR5</accession>
<keyword evidence="1" id="KW-0805">Transcription regulation</keyword>
<proteinExistence type="predicted"/>
<dbReference type="InterPro" id="IPR046532">
    <property type="entry name" value="DUF6597"/>
</dbReference>
<evidence type="ECO:0000259" key="4">
    <source>
        <dbReference type="PROSITE" id="PS01124"/>
    </source>
</evidence>
<organism evidence="5 6">
    <name type="scientific">Pseudonocardia benzenivorans</name>
    <dbReference type="NCBI Taxonomy" id="228005"/>
    <lineage>
        <taxon>Bacteria</taxon>
        <taxon>Bacillati</taxon>
        <taxon>Actinomycetota</taxon>
        <taxon>Actinomycetes</taxon>
        <taxon>Pseudonocardiales</taxon>
        <taxon>Pseudonocardiaceae</taxon>
        <taxon>Pseudonocardia</taxon>
    </lineage>
</organism>
<evidence type="ECO:0000313" key="6">
    <source>
        <dbReference type="Proteomes" id="UP001597182"/>
    </source>
</evidence>
<sequence>MTEYREVPAPPSLRPGVECGWRVDVPADAAVSSGTVLPDGCMDLVWLDGCVVVAGPDTAAHAVTRSPGSATAGLRLRPGVAPTLLGVPATALRDQRVPLTELNPLAARRTTERVAAGTDPLSALARLTRDLRADRGAPDPAVRVAARHIAAGRSVADTAEALGWTVRTLHRRAGAAFGYGPATLRRVLRFRAAVALLAAGRAPADVAATAGYADQPHLHREVRDLAGTTVGALRRTP</sequence>
<dbReference type="InterPro" id="IPR018060">
    <property type="entry name" value="HTH_AraC"/>
</dbReference>
<reference evidence="6" key="1">
    <citation type="journal article" date="2019" name="Int. J. Syst. Evol. Microbiol.">
        <title>The Global Catalogue of Microorganisms (GCM) 10K type strain sequencing project: providing services to taxonomists for standard genome sequencing and annotation.</title>
        <authorList>
            <consortium name="The Broad Institute Genomics Platform"/>
            <consortium name="The Broad Institute Genome Sequencing Center for Infectious Disease"/>
            <person name="Wu L."/>
            <person name="Ma J."/>
        </authorList>
    </citation>
    <scope>NUCLEOTIDE SEQUENCE [LARGE SCALE GENOMIC DNA]</scope>
    <source>
        <strain evidence="6">CCUG 49018</strain>
    </source>
</reference>
<dbReference type="PANTHER" id="PTHR46796:SF15">
    <property type="entry name" value="BLL1074 PROTEIN"/>
    <property type="match status" value="1"/>
</dbReference>
<feature type="domain" description="HTH araC/xylS-type" evidence="4">
    <location>
        <begin position="139"/>
        <end position="236"/>
    </location>
</feature>
<dbReference type="Gene3D" id="1.10.10.60">
    <property type="entry name" value="Homeodomain-like"/>
    <property type="match status" value="1"/>
</dbReference>